<proteinExistence type="predicted"/>
<feature type="signal peptide" evidence="1">
    <location>
        <begin position="1"/>
        <end position="21"/>
    </location>
</feature>
<organism evidence="2 3">
    <name type="scientific">Alistipes onderdonkii</name>
    <dbReference type="NCBI Taxonomy" id="328813"/>
    <lineage>
        <taxon>Bacteria</taxon>
        <taxon>Pseudomonadati</taxon>
        <taxon>Bacteroidota</taxon>
        <taxon>Bacteroidia</taxon>
        <taxon>Bacteroidales</taxon>
        <taxon>Rikenellaceae</taxon>
        <taxon>Alistipes</taxon>
    </lineage>
</organism>
<evidence type="ECO:0000256" key="1">
    <source>
        <dbReference type="SAM" id="SignalP"/>
    </source>
</evidence>
<name>A0AAJ1CCW6_9BACT</name>
<reference evidence="2" key="1">
    <citation type="submission" date="2022-06" db="EMBL/GenBank/DDBJ databases">
        <title>Isolation of gut microbiota from human fecal samples.</title>
        <authorList>
            <person name="Pamer E.G."/>
            <person name="Barat B."/>
            <person name="Waligurski E."/>
            <person name="Medina S."/>
            <person name="Paddock L."/>
            <person name="Mostad J."/>
        </authorList>
    </citation>
    <scope>NUCLEOTIDE SEQUENCE</scope>
    <source>
        <strain evidence="2">DFI.6.22</strain>
    </source>
</reference>
<dbReference type="Proteomes" id="UP001205035">
    <property type="component" value="Unassembled WGS sequence"/>
</dbReference>
<evidence type="ECO:0000313" key="2">
    <source>
        <dbReference type="EMBL" id="MCQ5082207.1"/>
    </source>
</evidence>
<accession>A0AAJ1CCW6</accession>
<comment type="caution">
    <text evidence="2">The sequence shown here is derived from an EMBL/GenBank/DDBJ whole genome shotgun (WGS) entry which is preliminary data.</text>
</comment>
<dbReference type="EMBL" id="JANGBQ010000005">
    <property type="protein sequence ID" value="MCQ5082207.1"/>
    <property type="molecule type" value="Genomic_DNA"/>
</dbReference>
<dbReference type="RefSeq" id="WP_229107485.1">
    <property type="nucleotide sequence ID" value="NZ_DAWDXQ010000001.1"/>
</dbReference>
<evidence type="ECO:0000313" key="3">
    <source>
        <dbReference type="Proteomes" id="UP001205035"/>
    </source>
</evidence>
<keyword evidence="1" id="KW-0732">Signal</keyword>
<sequence length="413" mass="46310">MKHLKIMTCLLLLGSMAPTTALCTGKDASKRGKEKGCDRPYSEAMYVKRQGGDLYISAKLDERTDITYWFRRCMFNELYTFYRVGITRNRTALPTTQPEAEPAVLLNSTYSDNIGPFAIPGCGWCGGNHKYRERTARTARSEGYTLLADGNRIEGDTTLWANRVTVEAENVILDPTRPYRNAAGGEELRDTLCRESVTYTVRRNNIEVTASHRFCNAAPVTIAIYYGMQSMFEGETHVLTPGGAYTDWTEVAKASTFTKQEHPLFRRYVEKNRQGYQSTWLLPDGLGDHALLDGQDDIFIYAPYGKSYHKLIGNKRMENGDKTCWRGVYTWFETPIADDADLLCYEGSVGGHTAVFIDCKRACKRTLALPGYLDLRHFGTAEQNSGIRISAAGRNKLKIKAGAPGSCVLLLRE</sequence>
<feature type="chain" id="PRO_5042521691" evidence="1">
    <location>
        <begin position="22"/>
        <end position="413"/>
    </location>
</feature>
<dbReference type="AlphaFoldDB" id="A0AAJ1CCW6"/>
<gene>
    <name evidence="2" type="ORF">NE651_04805</name>
</gene>
<protein>
    <submittedName>
        <fullName evidence="2">Uncharacterized protein</fullName>
    </submittedName>
</protein>